<proteinExistence type="predicted"/>
<dbReference type="AlphaFoldDB" id="A0A645GCM1"/>
<protein>
    <submittedName>
        <fullName evidence="1">Uncharacterized protein</fullName>
    </submittedName>
</protein>
<dbReference type="AntiFam" id="ANF00223">
    <property type="entry name" value="Shadow ORF (opposite guaB)"/>
</dbReference>
<evidence type="ECO:0000313" key="1">
    <source>
        <dbReference type="EMBL" id="MPN23876.1"/>
    </source>
</evidence>
<dbReference type="EMBL" id="VSSQ01072504">
    <property type="protein sequence ID" value="MPN23876.1"/>
    <property type="molecule type" value="Genomic_DNA"/>
</dbReference>
<gene>
    <name evidence="1" type="ORF">SDC9_171269</name>
</gene>
<sequence>MDADRVQYHAVFRTFHGAHLLGLIVNSHVFVYHPYSAFTGNSDSHSGFRNGIHCRRHHRNIKRDISGKKGREVYVSGKNFGITGD</sequence>
<name>A0A645GCM1_9ZZZZ</name>
<dbReference type="AntiFam" id="ANF00141">
    <property type="entry name" value="Shadow ORF (opposite guaB)"/>
</dbReference>
<reference evidence="1" key="1">
    <citation type="submission" date="2019-08" db="EMBL/GenBank/DDBJ databases">
        <authorList>
            <person name="Kucharzyk K."/>
            <person name="Murdoch R.W."/>
            <person name="Higgins S."/>
            <person name="Loffler F."/>
        </authorList>
    </citation>
    <scope>NUCLEOTIDE SEQUENCE</scope>
</reference>
<accession>A0A645GCM1</accession>
<organism evidence="1">
    <name type="scientific">bioreactor metagenome</name>
    <dbReference type="NCBI Taxonomy" id="1076179"/>
    <lineage>
        <taxon>unclassified sequences</taxon>
        <taxon>metagenomes</taxon>
        <taxon>ecological metagenomes</taxon>
    </lineage>
</organism>
<comment type="caution">
    <text evidence="1">The sequence shown here is derived from an EMBL/GenBank/DDBJ whole genome shotgun (WGS) entry which is preliminary data.</text>
</comment>